<dbReference type="AlphaFoldDB" id="A0A9Q0D8S2"/>
<dbReference type="Proteomes" id="UP001148018">
    <property type="component" value="Unassembled WGS sequence"/>
</dbReference>
<accession>A0A9Q0D8S2</accession>
<reference evidence="1" key="1">
    <citation type="submission" date="2022-07" db="EMBL/GenBank/DDBJ databases">
        <title>Chromosome-level genome of Muraenolepis orangiensis.</title>
        <authorList>
            <person name="Kim J."/>
        </authorList>
    </citation>
    <scope>NUCLEOTIDE SEQUENCE</scope>
    <source>
        <strain evidence="1">KU_S4_2022</strain>
        <tissue evidence="1">Muscle</tissue>
    </source>
</reference>
<evidence type="ECO:0000313" key="2">
    <source>
        <dbReference type="Proteomes" id="UP001148018"/>
    </source>
</evidence>
<protein>
    <submittedName>
        <fullName evidence="1">Uncharacterized protein</fullName>
    </submittedName>
</protein>
<sequence>MDPTRVARGEDLGEAIDLVLFAPLTGTGSGATADLCGPGTGPVLTKCIVGSDGAAWSVQSHREPSDLVII</sequence>
<name>A0A9Q0D8S2_9TELE</name>
<dbReference type="EMBL" id="JANIIK010000536">
    <property type="protein sequence ID" value="KAJ3583128.1"/>
    <property type="molecule type" value="Genomic_DNA"/>
</dbReference>
<proteinExistence type="predicted"/>
<comment type="caution">
    <text evidence="1">The sequence shown here is derived from an EMBL/GenBank/DDBJ whole genome shotgun (WGS) entry which is preliminary data.</text>
</comment>
<organism evidence="1 2">
    <name type="scientific">Muraenolepis orangiensis</name>
    <name type="common">Patagonian moray cod</name>
    <dbReference type="NCBI Taxonomy" id="630683"/>
    <lineage>
        <taxon>Eukaryota</taxon>
        <taxon>Metazoa</taxon>
        <taxon>Chordata</taxon>
        <taxon>Craniata</taxon>
        <taxon>Vertebrata</taxon>
        <taxon>Euteleostomi</taxon>
        <taxon>Actinopterygii</taxon>
        <taxon>Neopterygii</taxon>
        <taxon>Teleostei</taxon>
        <taxon>Neoteleostei</taxon>
        <taxon>Acanthomorphata</taxon>
        <taxon>Zeiogadaria</taxon>
        <taxon>Gadariae</taxon>
        <taxon>Gadiformes</taxon>
        <taxon>Muraenolepidoidei</taxon>
        <taxon>Muraenolepididae</taxon>
        <taxon>Muraenolepis</taxon>
    </lineage>
</organism>
<gene>
    <name evidence="1" type="ORF">NHX12_034425</name>
</gene>
<evidence type="ECO:0000313" key="1">
    <source>
        <dbReference type="EMBL" id="KAJ3583128.1"/>
    </source>
</evidence>
<keyword evidence="2" id="KW-1185">Reference proteome</keyword>